<dbReference type="PROSITE" id="PS50222">
    <property type="entry name" value="EF_HAND_2"/>
    <property type="match status" value="2"/>
</dbReference>
<organism evidence="2 3">
    <name type="scientific">Apolygus lucorum</name>
    <name type="common">Small green plant bug</name>
    <name type="synonym">Lygocoris lucorum</name>
    <dbReference type="NCBI Taxonomy" id="248454"/>
    <lineage>
        <taxon>Eukaryota</taxon>
        <taxon>Metazoa</taxon>
        <taxon>Ecdysozoa</taxon>
        <taxon>Arthropoda</taxon>
        <taxon>Hexapoda</taxon>
        <taxon>Insecta</taxon>
        <taxon>Pterygota</taxon>
        <taxon>Neoptera</taxon>
        <taxon>Paraneoptera</taxon>
        <taxon>Hemiptera</taxon>
        <taxon>Heteroptera</taxon>
        <taxon>Panheteroptera</taxon>
        <taxon>Cimicomorpha</taxon>
        <taxon>Miridae</taxon>
        <taxon>Mirini</taxon>
        <taxon>Apolygus</taxon>
    </lineage>
</organism>
<dbReference type="SMART" id="SM00054">
    <property type="entry name" value="EFh"/>
    <property type="match status" value="3"/>
</dbReference>
<dbReference type="EMBL" id="WIXP02000014">
    <property type="protein sequence ID" value="KAF6200332.1"/>
    <property type="molecule type" value="Genomic_DNA"/>
</dbReference>
<reference evidence="2" key="1">
    <citation type="journal article" date="2021" name="Mol. Ecol. Resour.">
        <title>Apolygus lucorum genome provides insights into omnivorousness and mesophyll feeding.</title>
        <authorList>
            <person name="Liu Y."/>
            <person name="Liu H."/>
            <person name="Wang H."/>
            <person name="Huang T."/>
            <person name="Liu B."/>
            <person name="Yang B."/>
            <person name="Yin L."/>
            <person name="Li B."/>
            <person name="Zhang Y."/>
            <person name="Zhang S."/>
            <person name="Jiang F."/>
            <person name="Zhang X."/>
            <person name="Ren Y."/>
            <person name="Wang B."/>
            <person name="Wang S."/>
            <person name="Lu Y."/>
            <person name="Wu K."/>
            <person name="Fan W."/>
            <person name="Wang G."/>
        </authorList>
    </citation>
    <scope>NUCLEOTIDE SEQUENCE</scope>
    <source>
        <strain evidence="2">12Hb</strain>
    </source>
</reference>
<feature type="domain" description="EF-hand" evidence="1">
    <location>
        <begin position="1"/>
        <end position="34"/>
    </location>
</feature>
<feature type="domain" description="EF-hand" evidence="1">
    <location>
        <begin position="71"/>
        <end position="106"/>
    </location>
</feature>
<evidence type="ECO:0000313" key="3">
    <source>
        <dbReference type="Proteomes" id="UP000466442"/>
    </source>
</evidence>
<dbReference type="CDD" id="cd00051">
    <property type="entry name" value="EFh"/>
    <property type="match status" value="1"/>
</dbReference>
<gene>
    <name evidence="2" type="ORF">GE061_006635</name>
</gene>
<evidence type="ECO:0000313" key="2">
    <source>
        <dbReference type="EMBL" id="KAF6200332.1"/>
    </source>
</evidence>
<dbReference type="GO" id="GO:0005509">
    <property type="term" value="F:calcium ion binding"/>
    <property type="evidence" value="ECO:0007669"/>
    <property type="project" value="InterPro"/>
</dbReference>
<dbReference type="InterPro" id="IPR002048">
    <property type="entry name" value="EF_hand_dom"/>
</dbReference>
<dbReference type="SUPFAM" id="SSF47473">
    <property type="entry name" value="EF-hand"/>
    <property type="match status" value="1"/>
</dbReference>
<dbReference type="Proteomes" id="UP000466442">
    <property type="component" value="Unassembled WGS sequence"/>
</dbReference>
<evidence type="ECO:0000259" key="1">
    <source>
        <dbReference type="PROSITE" id="PS50222"/>
    </source>
</evidence>
<dbReference type="Gene3D" id="1.10.238.10">
    <property type="entry name" value="EF-hand"/>
    <property type="match status" value="1"/>
</dbReference>
<comment type="caution">
    <text evidence="2">The sequence shown here is derived from an EMBL/GenBank/DDBJ whole genome shotgun (WGS) entry which is preliminary data.</text>
</comment>
<protein>
    <recommendedName>
        <fullName evidence="1">EF-hand domain-containing protein</fullName>
    </recommendedName>
</protein>
<accession>A0A8S9WUC8</accession>
<dbReference type="OrthoDB" id="343296at2759"/>
<proteinExistence type="predicted"/>
<keyword evidence="3" id="KW-1185">Reference proteome</keyword>
<feature type="non-terminal residue" evidence="2">
    <location>
        <position position="1"/>
    </location>
</feature>
<dbReference type="Pfam" id="PF13499">
    <property type="entry name" value="EF-hand_7"/>
    <property type="match status" value="1"/>
</dbReference>
<dbReference type="AlphaFoldDB" id="A0A8S9WUC8"/>
<sequence>YGRFIEVFSKMDKNKDAFISWGETVTYLKRRHAELIQERAYDAFNSVDTNQNGLLYFWETKTALERLGKDTTSPFLRHMFAAADRDKDMQIDFQEFSVLMSELSSLKYK</sequence>
<dbReference type="InterPro" id="IPR011992">
    <property type="entry name" value="EF-hand-dom_pair"/>
</dbReference>
<name>A0A8S9WUC8_APOLU</name>